<dbReference type="GeneTree" id="ENSGT00950000182900"/>
<keyword evidence="6" id="KW-1185">Reference proteome</keyword>
<sequence length="1006" mass="110529">MRRTEGGRPEPVLHPSATPGCIFPTGKKKSGQPTSSRSRARRRRRSAGHRGRKASPQPRGRSVCYAPSTSQSAAAQGAQRGEELGRESRAAARGLQASRPRSSGQQPAAGEGQPPPAFSRHRPPAEGPRGAEARPQLRISCWRRRRRRGRSLGGEREGGDPLEAANATECLHTSLRLPWLDFQRRRLRGCRNLYKKDLLGHFGCVNAIEFSNNGGQWLVSGGDDRRVLLWHMEQAIHSRVKPIQLKGEHHSNIFCLAFNSGNTKVFSGGNDEQVILHDVESSLLRYGGNLSLQSAMSVRFNSNGTQLLALRRRLPPVLYDIHSRLPVFQFDNQGYFNSCTMKSCCFAGDRDQYILSGSDDFNLYMWRIPADPEAGGIGRVVNGAFMVLKGHRSIVNQVRFNPHTYMICSSGVEKIIKIWSPYKQPGCTGDLDGRIEDDSRCLYTHEEYISLVLNSGSGLSHDYANQSVQEDPRMMAFFDSLVRREIEGWSSDSDSDLSESTILQLHAGVSERSGYTDSESSASLPRSPPPTVDENADSAFHLGPLRVTTTNAVASPPPPPTCEDAASRQQRLSALRRYQDKRLLALSNESDSEENACEVELDTDLFPRPRSPSPEDESSSSSSSSSSEDQEELNERRTSTRQRNAMRRRQKTPREERPTPASKPANTYIGEDNYDYPQIKVDDLSSSPTSSPERGTSTLEIQPSRASPTSDIESVERKIYKAYKWLRYSYISYSNNKDGESSLVAGEADEGRAGTSHKDNPAPSSSKEACLSMTIAQRNQDLPPEGRSKDAFKEGTSARNPSNGPGHEHSSHPWAEAPEDTSQDTNNGSSVEHSFETKKLNGKALSKALSSRAEEPPSPPVPKASGSTLSSGSGSCPRTQSDDSEERSPETICANHNNGRLHPRPPHPHNNGQNFGELEAVACSSPGHSDTDHDNLSLTGTLLHKDCCGSEMACETPSAGTREDPTDPPDTDSSRAVHGHSGLKRHRIELEDTDSENSSSEKKLKT</sequence>
<dbReference type="PROSITE" id="PS50082">
    <property type="entry name" value="WD_REPEATS_2"/>
    <property type="match status" value="2"/>
</dbReference>
<feature type="compositionally biased region" description="Basic residues" evidence="4">
    <location>
        <begin position="977"/>
        <end position="987"/>
    </location>
</feature>
<dbReference type="SUPFAM" id="SSF50978">
    <property type="entry name" value="WD40 repeat-like"/>
    <property type="match status" value="1"/>
</dbReference>
<feature type="region of interest" description="Disordered" evidence="4">
    <location>
        <begin position="508"/>
        <end position="537"/>
    </location>
</feature>
<reference evidence="5" key="2">
    <citation type="submission" date="2025-08" db="UniProtKB">
        <authorList>
            <consortium name="Ensembl"/>
        </authorList>
    </citation>
    <scope>IDENTIFICATION</scope>
    <source>
        <strain evidence="5">breed Abyssinian</strain>
    </source>
</reference>
<keyword evidence="2" id="KW-0677">Repeat</keyword>
<accession>A0ABI8AF55</accession>
<reference evidence="5" key="3">
    <citation type="submission" date="2025-09" db="UniProtKB">
        <authorList>
            <consortium name="Ensembl"/>
        </authorList>
    </citation>
    <scope>IDENTIFICATION</scope>
    <source>
        <strain evidence="5">breed Abyssinian</strain>
    </source>
</reference>
<dbReference type="InterPro" id="IPR001680">
    <property type="entry name" value="WD40_rpt"/>
</dbReference>
<name>A0ABI8AF55_FELCA</name>
<dbReference type="Proteomes" id="UP000823872">
    <property type="component" value="Chromosome B3"/>
</dbReference>
<gene>
    <name evidence="5" type="primary">TOPORS</name>
</gene>
<evidence type="ECO:0000256" key="1">
    <source>
        <dbReference type="ARBA" id="ARBA00022574"/>
    </source>
</evidence>
<keyword evidence="1 3" id="KW-0853">WD repeat</keyword>
<feature type="compositionally biased region" description="Basic and acidic residues" evidence="4">
    <location>
        <begin position="784"/>
        <end position="793"/>
    </location>
</feature>
<feature type="region of interest" description="Disordered" evidence="4">
    <location>
        <begin position="603"/>
        <end position="715"/>
    </location>
</feature>
<organism evidence="5 6">
    <name type="scientific">Felis catus</name>
    <name type="common">Cat</name>
    <name type="synonym">Felis silvestris catus</name>
    <dbReference type="NCBI Taxonomy" id="9685"/>
    <lineage>
        <taxon>Eukaryota</taxon>
        <taxon>Metazoa</taxon>
        <taxon>Chordata</taxon>
        <taxon>Craniata</taxon>
        <taxon>Vertebrata</taxon>
        <taxon>Euteleostomi</taxon>
        <taxon>Mammalia</taxon>
        <taxon>Eutheria</taxon>
        <taxon>Laurasiatheria</taxon>
        <taxon>Carnivora</taxon>
        <taxon>Feliformia</taxon>
        <taxon>Felidae</taxon>
        <taxon>Felinae</taxon>
        <taxon>Felis</taxon>
    </lineage>
</organism>
<evidence type="ECO:0000256" key="3">
    <source>
        <dbReference type="PROSITE-ProRule" id="PRU00221"/>
    </source>
</evidence>
<evidence type="ECO:0000256" key="2">
    <source>
        <dbReference type="ARBA" id="ARBA00022737"/>
    </source>
</evidence>
<feature type="repeat" description="WD" evidence="3">
    <location>
        <begin position="388"/>
        <end position="420"/>
    </location>
</feature>
<dbReference type="PROSITE" id="PS50294">
    <property type="entry name" value="WD_REPEATS_REGION"/>
    <property type="match status" value="2"/>
</dbReference>
<feature type="compositionally biased region" description="Low complexity" evidence="4">
    <location>
        <begin position="66"/>
        <end position="79"/>
    </location>
</feature>
<reference evidence="5 6" key="1">
    <citation type="submission" date="2021-02" db="EMBL/GenBank/DDBJ databases">
        <title>Safari Cat Assemblies.</title>
        <authorList>
            <person name="Bredemeyer K.R."/>
            <person name="Murphy W.J."/>
        </authorList>
    </citation>
    <scope>NUCLEOTIDE SEQUENCE [LARGE SCALE GENOMIC DNA]</scope>
</reference>
<evidence type="ECO:0000256" key="4">
    <source>
        <dbReference type="SAM" id="MobiDB-lite"/>
    </source>
</evidence>
<protein>
    <recommendedName>
        <fullName evidence="7">DDB1 and CUL4 associated factor 5</fullName>
    </recommendedName>
</protein>
<dbReference type="PANTHER" id="PTHR15574">
    <property type="entry name" value="WD REPEAT DOMAIN-CONTAINING FAMILY"/>
    <property type="match status" value="1"/>
</dbReference>
<evidence type="ECO:0008006" key="7">
    <source>
        <dbReference type="Google" id="ProtNLM"/>
    </source>
</evidence>
<feature type="repeat" description="WD" evidence="3">
    <location>
        <begin position="198"/>
        <end position="240"/>
    </location>
</feature>
<dbReference type="InterPro" id="IPR015943">
    <property type="entry name" value="WD40/YVTN_repeat-like_dom_sf"/>
</dbReference>
<feature type="region of interest" description="Disordered" evidence="4">
    <location>
        <begin position="953"/>
        <end position="1006"/>
    </location>
</feature>
<evidence type="ECO:0000313" key="5">
    <source>
        <dbReference type="Ensembl" id="ENSFCTP00005057796.1"/>
    </source>
</evidence>
<feature type="region of interest" description="Disordered" evidence="4">
    <location>
        <begin position="1"/>
        <end position="140"/>
    </location>
</feature>
<dbReference type="Pfam" id="PF00400">
    <property type="entry name" value="WD40"/>
    <property type="match status" value="3"/>
</dbReference>
<evidence type="ECO:0000313" key="6">
    <source>
        <dbReference type="Proteomes" id="UP000823872"/>
    </source>
</evidence>
<feature type="compositionally biased region" description="Basic and acidic residues" evidence="4">
    <location>
        <begin position="80"/>
        <end position="90"/>
    </location>
</feature>
<dbReference type="InterPro" id="IPR036322">
    <property type="entry name" value="WD40_repeat_dom_sf"/>
</dbReference>
<dbReference type="PANTHER" id="PTHR15574:SF43">
    <property type="entry name" value="DDB1- AND CUL4-ASSOCIATED FACTOR 5"/>
    <property type="match status" value="1"/>
</dbReference>
<feature type="compositionally biased region" description="Basic and acidic residues" evidence="4">
    <location>
        <begin position="749"/>
        <end position="760"/>
    </location>
</feature>
<dbReference type="InterPro" id="IPR045151">
    <property type="entry name" value="DCAF8"/>
</dbReference>
<feature type="compositionally biased region" description="Basic residues" evidence="4">
    <location>
        <begin position="38"/>
        <end position="53"/>
    </location>
</feature>
<feature type="compositionally biased region" description="Polar residues" evidence="4">
    <location>
        <begin position="823"/>
        <end position="832"/>
    </location>
</feature>
<feature type="region of interest" description="Disordered" evidence="4">
    <location>
        <begin position="735"/>
        <end position="936"/>
    </location>
</feature>
<feature type="compositionally biased region" description="Low complexity" evidence="4">
    <location>
        <begin position="865"/>
        <end position="875"/>
    </location>
</feature>
<dbReference type="Gene3D" id="2.130.10.10">
    <property type="entry name" value="YVTN repeat-like/Quinoprotein amine dehydrogenase"/>
    <property type="match status" value="2"/>
</dbReference>
<dbReference type="SMART" id="SM00320">
    <property type="entry name" value="WD40"/>
    <property type="match status" value="4"/>
</dbReference>
<feature type="compositionally biased region" description="Polar residues" evidence="4">
    <location>
        <begin position="684"/>
        <end position="712"/>
    </location>
</feature>
<dbReference type="Ensembl" id="ENSFCTT00005084455.1">
    <property type="protein sequence ID" value="ENSFCTP00005057796.1"/>
    <property type="gene ID" value="ENSFCTG00005030231.1"/>
</dbReference>
<feature type="compositionally biased region" description="Polar residues" evidence="4">
    <location>
        <begin position="513"/>
        <end position="524"/>
    </location>
</feature>
<feature type="region of interest" description="Disordered" evidence="4">
    <location>
        <begin position="549"/>
        <end position="569"/>
    </location>
</feature>
<proteinExistence type="predicted"/>